<organism evidence="1 2">
    <name type="scientific">Paramuricea clavata</name>
    <name type="common">Red gorgonian</name>
    <name type="synonym">Violescent sea-whip</name>
    <dbReference type="NCBI Taxonomy" id="317549"/>
    <lineage>
        <taxon>Eukaryota</taxon>
        <taxon>Metazoa</taxon>
        <taxon>Cnidaria</taxon>
        <taxon>Anthozoa</taxon>
        <taxon>Octocorallia</taxon>
        <taxon>Malacalcyonacea</taxon>
        <taxon>Plexauridae</taxon>
        <taxon>Paramuricea</taxon>
    </lineage>
</organism>
<dbReference type="AlphaFoldDB" id="A0A6S7JNV5"/>
<gene>
    <name evidence="1" type="ORF">PACLA_8A083714</name>
</gene>
<dbReference type="Proteomes" id="UP001152795">
    <property type="component" value="Unassembled WGS sequence"/>
</dbReference>
<accession>A0A6S7JNV5</accession>
<evidence type="ECO:0000313" key="2">
    <source>
        <dbReference type="Proteomes" id="UP001152795"/>
    </source>
</evidence>
<sequence length="138" mass="13458">SSVDVPRTTLGPSPFALHNNTSRSFVNPSSAIQAGIKFPASGITGSLGFGNTSLTGNTVAVGGFTPFGGSTVAQTPFGTSTGLGTSSGFGLTSSALGKSIGSSGFGGLGTNSLGTTFGGSTNSLQLQKPPLGNKRGKK</sequence>
<reference evidence="1" key="1">
    <citation type="submission" date="2020-04" db="EMBL/GenBank/DDBJ databases">
        <authorList>
            <person name="Alioto T."/>
            <person name="Alioto T."/>
            <person name="Gomez Garrido J."/>
        </authorList>
    </citation>
    <scope>NUCLEOTIDE SEQUENCE</scope>
    <source>
        <strain evidence="1">A484AB</strain>
    </source>
</reference>
<dbReference type="EMBL" id="CACRXK020018969">
    <property type="protein sequence ID" value="CAB4033127.1"/>
    <property type="molecule type" value="Genomic_DNA"/>
</dbReference>
<protein>
    <submittedName>
        <fullName evidence="1">Uncharacterized protein</fullName>
    </submittedName>
</protein>
<name>A0A6S7JNV5_PARCT</name>
<keyword evidence="2" id="KW-1185">Reference proteome</keyword>
<feature type="non-terminal residue" evidence="1">
    <location>
        <position position="138"/>
    </location>
</feature>
<comment type="caution">
    <text evidence="1">The sequence shown here is derived from an EMBL/GenBank/DDBJ whole genome shotgun (WGS) entry which is preliminary data.</text>
</comment>
<proteinExistence type="predicted"/>
<evidence type="ECO:0000313" key="1">
    <source>
        <dbReference type="EMBL" id="CAB4033127.1"/>
    </source>
</evidence>